<evidence type="ECO:0000313" key="2">
    <source>
        <dbReference type="Proteomes" id="UP000244335"/>
    </source>
</evidence>
<reference evidence="1 2" key="1">
    <citation type="submission" date="2018-04" db="EMBL/GenBank/DDBJ databases">
        <authorList>
            <person name="Hagen T."/>
        </authorList>
    </citation>
    <scope>NUCLEOTIDE SEQUENCE [LARGE SCALE GENOMIC DNA]</scope>
    <source>
        <strain evidence="1 2">TPD7009</strain>
    </source>
</reference>
<comment type="caution">
    <text evidence="1">The sequence shown here is derived from an EMBL/GenBank/DDBJ whole genome shotgun (WGS) entry which is preliminary data.</text>
</comment>
<dbReference type="AlphaFoldDB" id="A0AA92C1I1"/>
<evidence type="ECO:0000313" key="1">
    <source>
        <dbReference type="EMBL" id="PVE52359.1"/>
    </source>
</evidence>
<proteinExistence type="predicted"/>
<dbReference type="EMBL" id="QDFR01000005">
    <property type="protein sequence ID" value="PVE52359.1"/>
    <property type="molecule type" value="Genomic_DNA"/>
</dbReference>
<dbReference type="Proteomes" id="UP000244335">
    <property type="component" value="Unassembled WGS sequence"/>
</dbReference>
<protein>
    <recommendedName>
        <fullName evidence="3">DUF3396 domain-containing protein</fullName>
    </recommendedName>
</protein>
<sequence>MHGERSRASFSARKFSICAYFPCSFVVEKGYHYFRDLVGRLCSMVDAVHGSAGFSVLFEHGSFSGSSGGVATLPALKRFPGLDFSDPNVFQVEAARSDGLHIKSINWLTILSDKIVERLGGRQALEAKLGSSCPVFDFNSGVIVQAGEEPQLKDNNRGILLDDYRRVSGALKMVRFEDYKLGLIALPEAYDDMEETLSWIRRFD</sequence>
<dbReference type="InterPro" id="IPR021815">
    <property type="entry name" value="TsiV"/>
</dbReference>
<organism evidence="1 2">
    <name type="scientific">Rhizobium rhizogenes</name>
    <name type="common">Agrobacterium rhizogenes</name>
    <dbReference type="NCBI Taxonomy" id="359"/>
    <lineage>
        <taxon>Bacteria</taxon>
        <taxon>Pseudomonadati</taxon>
        <taxon>Pseudomonadota</taxon>
        <taxon>Alphaproteobacteria</taxon>
        <taxon>Hyphomicrobiales</taxon>
        <taxon>Rhizobiaceae</taxon>
        <taxon>Rhizobium/Agrobacterium group</taxon>
        <taxon>Rhizobium</taxon>
    </lineage>
</organism>
<evidence type="ECO:0008006" key="3">
    <source>
        <dbReference type="Google" id="ProtNLM"/>
    </source>
</evidence>
<gene>
    <name evidence="1" type="ORF">DC430_16090</name>
</gene>
<accession>A0AA92C1I1</accession>
<dbReference type="RefSeq" id="WP_111849031.1">
    <property type="nucleotide sequence ID" value="NZ_QDFR01000005.1"/>
</dbReference>
<name>A0AA92C1I1_RHIRH</name>
<dbReference type="Pfam" id="PF11876">
    <property type="entry name" value="TsiV"/>
    <property type="match status" value="1"/>
</dbReference>